<evidence type="ECO:0000313" key="1">
    <source>
        <dbReference type="EMBL" id="KAK5979777.1"/>
    </source>
</evidence>
<evidence type="ECO:0000313" key="2">
    <source>
        <dbReference type="Proteomes" id="UP001331761"/>
    </source>
</evidence>
<organism evidence="1 2">
    <name type="scientific">Trichostrongylus colubriformis</name>
    <name type="common">Black scour worm</name>
    <dbReference type="NCBI Taxonomy" id="6319"/>
    <lineage>
        <taxon>Eukaryota</taxon>
        <taxon>Metazoa</taxon>
        <taxon>Ecdysozoa</taxon>
        <taxon>Nematoda</taxon>
        <taxon>Chromadorea</taxon>
        <taxon>Rhabditida</taxon>
        <taxon>Rhabditina</taxon>
        <taxon>Rhabditomorpha</taxon>
        <taxon>Strongyloidea</taxon>
        <taxon>Trichostrongylidae</taxon>
        <taxon>Trichostrongylus</taxon>
    </lineage>
</organism>
<sequence>MDYTSKKALQILVQSQKDNRTILLTTQNMDDAESMGHQLYVMFMGRTVCSGDVPFVKGSFGKEYILVITVSSKEIAATFARIEEGIIAMVPGSKVRSKLGNILKIDLPRLQDK</sequence>
<feature type="non-terminal residue" evidence="1">
    <location>
        <position position="113"/>
    </location>
</feature>
<dbReference type="SUPFAM" id="SSF52540">
    <property type="entry name" value="P-loop containing nucleoside triphosphate hydrolases"/>
    <property type="match status" value="1"/>
</dbReference>
<reference evidence="1 2" key="1">
    <citation type="submission" date="2019-10" db="EMBL/GenBank/DDBJ databases">
        <title>Assembly and Annotation for the nematode Trichostrongylus colubriformis.</title>
        <authorList>
            <person name="Martin J."/>
        </authorList>
    </citation>
    <scope>NUCLEOTIDE SEQUENCE [LARGE SCALE GENOMIC DNA]</scope>
    <source>
        <strain evidence="1">G859</strain>
        <tissue evidence="1">Whole worm</tissue>
    </source>
</reference>
<proteinExistence type="predicted"/>
<keyword evidence="2" id="KW-1185">Reference proteome</keyword>
<dbReference type="EMBL" id="WIXE01007983">
    <property type="protein sequence ID" value="KAK5979777.1"/>
    <property type="molecule type" value="Genomic_DNA"/>
</dbReference>
<dbReference type="Proteomes" id="UP001331761">
    <property type="component" value="Unassembled WGS sequence"/>
</dbReference>
<name>A0AAN8FJ47_TRICO</name>
<accession>A0AAN8FJ47</accession>
<comment type="caution">
    <text evidence="1">The sequence shown here is derived from an EMBL/GenBank/DDBJ whole genome shotgun (WGS) entry which is preliminary data.</text>
</comment>
<dbReference type="InterPro" id="IPR027417">
    <property type="entry name" value="P-loop_NTPase"/>
</dbReference>
<protein>
    <submittedName>
        <fullName evidence="1">Uncharacterized protein</fullName>
    </submittedName>
</protein>
<dbReference type="AlphaFoldDB" id="A0AAN8FJ47"/>
<gene>
    <name evidence="1" type="ORF">GCK32_018373</name>
</gene>